<name>A0A1G9SVF2_9BURK</name>
<feature type="transmembrane region" description="Helical" evidence="1">
    <location>
        <begin position="33"/>
        <end position="52"/>
    </location>
</feature>
<sequence>MPAALRSCLGGWLWLALLWGASSQLPRLAPWQWLALLALLAALPAWGLWLGWRVRRQLAHAQFAPRGWVVRWWSGGLGAAVRCSLLALALSAAALWQGGFLAFWEWGLLAAAPPLHALLSHWLQPRLAPQFAAPAYAWRASQWLARAIVALLLGGAWLGWWAQGGLHGRDLVPAMDPQVLDASLAGIAAAPSGLVRWGLDALLALQVGSGAVLALPRAPWLRLLLLALVGPLGMLWCLGWALQGANATHAVLRGGPLQGTRAAVAAALAALAVLIALQATAQLDALARQHASPLALQRLPECERIGQRYYQIGTLQALQRLALQALGESRAQPALCDALTDAQAAGDAALERYLDWYFSLGAEWGRIFHLLRGQPEAFLEEKLAQTLAETPQLNGWWDRARQQAEASRVALDGARQRIDEALARHHLDLDGSRCRVLAQAPGLPALALLGDARQRLAGSALIGAGAGTLAGLVAAKATGKVGMKAAAKVLAKAAAKQAAAKAGGAGAGALAGAAAGSVLPGLGTAAGAAVGAVMGLAGGVAIDWAVLRAEEALTREDLRAQLRQALAGQLQDAARALACKAEAG</sequence>
<dbReference type="OrthoDB" id="8793884at2"/>
<dbReference type="RefSeq" id="WP_091569465.1">
    <property type="nucleotide sequence ID" value="NZ_FNHP01000005.1"/>
</dbReference>
<feature type="transmembrane region" description="Helical" evidence="1">
    <location>
        <begin position="220"/>
        <end position="242"/>
    </location>
</feature>
<feature type="transmembrane region" description="Helical" evidence="1">
    <location>
        <begin position="102"/>
        <end position="123"/>
    </location>
</feature>
<accession>A0A1G9SVF2</accession>
<feature type="transmembrane region" description="Helical" evidence="1">
    <location>
        <begin position="143"/>
        <end position="162"/>
    </location>
</feature>
<dbReference type="Proteomes" id="UP000198552">
    <property type="component" value="Unassembled WGS sequence"/>
</dbReference>
<evidence type="ECO:0000313" key="2">
    <source>
        <dbReference type="EMBL" id="SDM39327.1"/>
    </source>
</evidence>
<evidence type="ECO:0000256" key="1">
    <source>
        <dbReference type="SAM" id="Phobius"/>
    </source>
</evidence>
<dbReference type="AlphaFoldDB" id="A0A1G9SVF2"/>
<feature type="transmembrane region" description="Helical" evidence="1">
    <location>
        <begin position="262"/>
        <end position="281"/>
    </location>
</feature>
<feature type="transmembrane region" description="Helical" evidence="1">
    <location>
        <begin position="72"/>
        <end position="96"/>
    </location>
</feature>
<proteinExistence type="predicted"/>
<keyword evidence="3" id="KW-1185">Reference proteome</keyword>
<dbReference type="STRING" id="1527607.SAMN05428957_105163"/>
<evidence type="ECO:0000313" key="3">
    <source>
        <dbReference type="Proteomes" id="UP000198552"/>
    </source>
</evidence>
<keyword evidence="1" id="KW-0812">Transmembrane</keyword>
<gene>
    <name evidence="2" type="ORF">SAMN05428957_105163</name>
</gene>
<organism evidence="2 3">
    <name type="scientific">Oryzisolibacter propanilivorax</name>
    <dbReference type="NCBI Taxonomy" id="1527607"/>
    <lineage>
        <taxon>Bacteria</taxon>
        <taxon>Pseudomonadati</taxon>
        <taxon>Pseudomonadota</taxon>
        <taxon>Betaproteobacteria</taxon>
        <taxon>Burkholderiales</taxon>
        <taxon>Comamonadaceae</taxon>
        <taxon>Oryzisolibacter</taxon>
    </lineage>
</organism>
<keyword evidence="1" id="KW-0472">Membrane</keyword>
<protein>
    <submittedName>
        <fullName evidence="2">Uncharacterized protein</fullName>
    </submittedName>
</protein>
<reference evidence="3" key="1">
    <citation type="submission" date="2016-10" db="EMBL/GenBank/DDBJ databases">
        <authorList>
            <person name="Varghese N."/>
            <person name="Submissions S."/>
        </authorList>
    </citation>
    <scope>NUCLEOTIDE SEQUENCE [LARGE SCALE GENOMIC DNA]</scope>
    <source>
        <strain evidence="3">EPL6</strain>
    </source>
</reference>
<dbReference type="EMBL" id="FNHP01000005">
    <property type="protein sequence ID" value="SDM39327.1"/>
    <property type="molecule type" value="Genomic_DNA"/>
</dbReference>
<keyword evidence="1" id="KW-1133">Transmembrane helix</keyword>